<feature type="transmembrane region" description="Helical" evidence="7">
    <location>
        <begin position="151"/>
        <end position="170"/>
    </location>
</feature>
<feature type="transmembrane region" description="Helical" evidence="7">
    <location>
        <begin position="69"/>
        <end position="90"/>
    </location>
</feature>
<comment type="similarity">
    <text evidence="2">Belongs to the EamA transporter family.</text>
</comment>
<evidence type="ECO:0000313" key="10">
    <source>
        <dbReference type="Proteomes" id="UP000182652"/>
    </source>
</evidence>
<dbReference type="AlphaFoldDB" id="A0A1H4VM58"/>
<dbReference type="PANTHER" id="PTHR32322">
    <property type="entry name" value="INNER MEMBRANE TRANSPORTER"/>
    <property type="match status" value="1"/>
</dbReference>
<feature type="region of interest" description="Disordered" evidence="6">
    <location>
        <begin position="324"/>
        <end position="362"/>
    </location>
</feature>
<feature type="transmembrane region" description="Helical" evidence="7">
    <location>
        <begin position="274"/>
        <end position="298"/>
    </location>
</feature>
<proteinExistence type="inferred from homology"/>
<organism evidence="9 10">
    <name type="scientific">Arthrobacter woluwensis</name>
    <dbReference type="NCBI Taxonomy" id="156980"/>
    <lineage>
        <taxon>Bacteria</taxon>
        <taxon>Bacillati</taxon>
        <taxon>Actinomycetota</taxon>
        <taxon>Actinomycetes</taxon>
        <taxon>Micrococcales</taxon>
        <taxon>Micrococcaceae</taxon>
        <taxon>Arthrobacter</taxon>
    </lineage>
</organism>
<evidence type="ECO:0000256" key="1">
    <source>
        <dbReference type="ARBA" id="ARBA00004141"/>
    </source>
</evidence>
<feature type="transmembrane region" description="Helical" evidence="7">
    <location>
        <begin position="217"/>
        <end position="237"/>
    </location>
</feature>
<dbReference type="Pfam" id="PF00892">
    <property type="entry name" value="EamA"/>
    <property type="match status" value="2"/>
</dbReference>
<dbReference type="PANTHER" id="PTHR32322:SF9">
    <property type="entry name" value="AMINO-ACID METABOLITE EFFLUX PUMP-RELATED"/>
    <property type="match status" value="1"/>
</dbReference>
<feature type="transmembrane region" description="Helical" evidence="7">
    <location>
        <begin position="182"/>
        <end position="201"/>
    </location>
</feature>
<evidence type="ECO:0000256" key="5">
    <source>
        <dbReference type="ARBA" id="ARBA00023136"/>
    </source>
</evidence>
<keyword evidence="3 7" id="KW-0812">Transmembrane</keyword>
<evidence type="ECO:0000256" key="4">
    <source>
        <dbReference type="ARBA" id="ARBA00022989"/>
    </source>
</evidence>
<gene>
    <name evidence="9" type="ORF">SAMN04489745_3251</name>
</gene>
<evidence type="ECO:0000313" key="9">
    <source>
        <dbReference type="EMBL" id="SEC82106.1"/>
    </source>
</evidence>
<feature type="transmembrane region" description="Helical" evidence="7">
    <location>
        <begin position="44"/>
        <end position="62"/>
    </location>
</feature>
<dbReference type="InterPro" id="IPR050638">
    <property type="entry name" value="AA-Vitamin_Transporters"/>
</dbReference>
<dbReference type="GO" id="GO:0016020">
    <property type="term" value="C:membrane"/>
    <property type="evidence" value="ECO:0007669"/>
    <property type="project" value="UniProtKB-SubCell"/>
</dbReference>
<feature type="transmembrane region" description="Helical" evidence="7">
    <location>
        <begin position="249"/>
        <end position="268"/>
    </location>
</feature>
<evidence type="ECO:0000256" key="3">
    <source>
        <dbReference type="ARBA" id="ARBA00022692"/>
    </source>
</evidence>
<dbReference type="Proteomes" id="UP000182652">
    <property type="component" value="Unassembled WGS sequence"/>
</dbReference>
<evidence type="ECO:0000256" key="7">
    <source>
        <dbReference type="SAM" id="Phobius"/>
    </source>
</evidence>
<feature type="transmembrane region" description="Helical" evidence="7">
    <location>
        <begin position="126"/>
        <end position="145"/>
    </location>
</feature>
<keyword evidence="10" id="KW-1185">Reference proteome</keyword>
<sequence length="362" mass="36977">MLKARPRHDEEVKTRHVLLALLVALIWGVNFVAIEAGLRDVPPLTFAALRFALVAFPLMLFVPRPRVPWWTVVGVGLFMSAGHLGFIYLAMHLGLPSGLAPLILQSQVLFTVLLAALLLGERPGRVQLLGIAAGVLGLGIVVLGRGASADVLPLLLGLAGGLSWGLGNVVSRSARGAKPFSLVVWSAAVVPVPLFALSMVLDGPAAPVRALATMGPVAWASTAFTVLVSTLLAFTVWNGLLQKYPAAQVAPFTLLVPPVAMLAGWLAFGEIPGVWDLVGGAVLLAGVAVSQSSGALLARRGRSAGDVVPTAAMAPATTPAVTTTAGAVASPGPDPVLASAPAGIAEVPPRGGDRTPEPAGQG</sequence>
<accession>A0A1H4VM58</accession>
<evidence type="ECO:0000256" key="6">
    <source>
        <dbReference type="SAM" id="MobiDB-lite"/>
    </source>
</evidence>
<dbReference type="SUPFAM" id="SSF103481">
    <property type="entry name" value="Multidrug resistance efflux transporter EmrE"/>
    <property type="match status" value="2"/>
</dbReference>
<comment type="subcellular location">
    <subcellularLocation>
        <location evidence="1">Membrane</location>
        <topology evidence="1">Multi-pass membrane protein</topology>
    </subcellularLocation>
</comment>
<feature type="transmembrane region" description="Helical" evidence="7">
    <location>
        <begin position="102"/>
        <end position="119"/>
    </location>
</feature>
<evidence type="ECO:0000256" key="2">
    <source>
        <dbReference type="ARBA" id="ARBA00007362"/>
    </source>
</evidence>
<dbReference type="InterPro" id="IPR000620">
    <property type="entry name" value="EamA_dom"/>
</dbReference>
<keyword evidence="4 7" id="KW-1133">Transmembrane helix</keyword>
<protein>
    <submittedName>
        <fullName evidence="9">O-acetylserine/cysteine efflux transporter</fullName>
    </submittedName>
</protein>
<feature type="domain" description="EamA" evidence="8">
    <location>
        <begin position="154"/>
        <end position="289"/>
    </location>
</feature>
<evidence type="ECO:0000259" key="8">
    <source>
        <dbReference type="Pfam" id="PF00892"/>
    </source>
</evidence>
<feature type="domain" description="EamA" evidence="8">
    <location>
        <begin position="17"/>
        <end position="142"/>
    </location>
</feature>
<feature type="transmembrane region" description="Helical" evidence="7">
    <location>
        <begin position="16"/>
        <end position="38"/>
    </location>
</feature>
<dbReference type="InterPro" id="IPR037185">
    <property type="entry name" value="EmrE-like"/>
</dbReference>
<keyword evidence="5 7" id="KW-0472">Membrane</keyword>
<dbReference type="STRING" id="156980.SAMN04489745_3251"/>
<dbReference type="EMBL" id="FNSN01000004">
    <property type="protein sequence ID" value="SEC82106.1"/>
    <property type="molecule type" value="Genomic_DNA"/>
</dbReference>
<name>A0A1H4VM58_9MICC</name>
<reference evidence="9 10" key="1">
    <citation type="submission" date="2016-10" db="EMBL/GenBank/DDBJ databases">
        <authorList>
            <person name="de Groot N.N."/>
        </authorList>
    </citation>
    <scope>NUCLEOTIDE SEQUENCE [LARGE SCALE GENOMIC DNA]</scope>
    <source>
        <strain evidence="9 10">DSM 10495</strain>
    </source>
</reference>